<dbReference type="Gene3D" id="3.40.50.10680">
    <property type="entry name" value="CofD-like domains"/>
    <property type="match status" value="1"/>
</dbReference>
<dbReference type="PANTHER" id="PTHR30135">
    <property type="entry name" value="UNCHARACTERIZED PROTEIN YVCK-RELATED"/>
    <property type="match status" value="1"/>
</dbReference>
<protein>
    <recommendedName>
        <fullName evidence="2">Putative gluconeogenesis factor</fullName>
    </recommendedName>
</protein>
<dbReference type="Pfam" id="PF01933">
    <property type="entry name" value="CofD"/>
    <property type="match status" value="1"/>
</dbReference>
<gene>
    <name evidence="3" type="ORF">COU15_01435</name>
</gene>
<dbReference type="InterPro" id="IPR002882">
    <property type="entry name" value="CofD"/>
</dbReference>
<reference evidence="4" key="1">
    <citation type="submission" date="2017-09" db="EMBL/GenBank/DDBJ databases">
        <title>Depth-based differentiation of microbial function through sediment-hosted aquifers and enrichment of novel symbionts in the deep terrestrial subsurface.</title>
        <authorList>
            <person name="Probst A.J."/>
            <person name="Ladd B."/>
            <person name="Jarett J.K."/>
            <person name="Geller-Mcgrath D.E."/>
            <person name="Sieber C.M.K."/>
            <person name="Emerson J.B."/>
            <person name="Anantharaman K."/>
            <person name="Thomas B.C."/>
            <person name="Malmstrom R."/>
            <person name="Stieglmeier M."/>
            <person name="Klingl A."/>
            <person name="Woyke T."/>
            <person name="Ryan C.M."/>
            <person name="Banfield J.F."/>
        </authorList>
    </citation>
    <scope>NUCLEOTIDE SEQUENCE [LARGE SCALE GENOMIC DNA]</scope>
</reference>
<dbReference type="PANTHER" id="PTHR30135:SF3">
    <property type="entry name" value="GLUCONEOGENESIS FACTOR-RELATED"/>
    <property type="match status" value="1"/>
</dbReference>
<evidence type="ECO:0000313" key="4">
    <source>
        <dbReference type="Proteomes" id="UP000229315"/>
    </source>
</evidence>
<dbReference type="InterPro" id="IPR038136">
    <property type="entry name" value="CofD-like_dom_sf"/>
</dbReference>
<comment type="subcellular location">
    <subcellularLocation>
        <location evidence="2">Cytoplasm</location>
    </subcellularLocation>
</comment>
<dbReference type="HAMAP" id="MF_00973">
    <property type="entry name" value="Gluconeogen_factor"/>
    <property type="match status" value="1"/>
</dbReference>
<dbReference type="AlphaFoldDB" id="A0A2H0UFV5"/>
<evidence type="ECO:0000313" key="3">
    <source>
        <dbReference type="EMBL" id="PIR85304.1"/>
    </source>
</evidence>
<dbReference type="EMBL" id="PFBH01000008">
    <property type="protein sequence ID" value="PIR85304.1"/>
    <property type="molecule type" value="Genomic_DNA"/>
</dbReference>
<accession>A0A2H0UFV5</accession>
<evidence type="ECO:0000256" key="1">
    <source>
        <dbReference type="ARBA" id="ARBA00022490"/>
    </source>
</evidence>
<dbReference type="GO" id="GO:0043743">
    <property type="term" value="F:LPPG:FO 2-phospho-L-lactate transferase activity"/>
    <property type="evidence" value="ECO:0007669"/>
    <property type="project" value="InterPro"/>
</dbReference>
<dbReference type="GO" id="GO:0005737">
    <property type="term" value="C:cytoplasm"/>
    <property type="evidence" value="ECO:0007669"/>
    <property type="project" value="UniProtKB-SubCell"/>
</dbReference>
<comment type="caution">
    <text evidence="3">The sequence shown here is derived from an EMBL/GenBank/DDBJ whole genome shotgun (WGS) entry which is preliminary data.</text>
</comment>
<comment type="similarity">
    <text evidence="2">Belongs to the gluconeogenesis factor family.</text>
</comment>
<dbReference type="GO" id="GO:0008360">
    <property type="term" value="P:regulation of cell shape"/>
    <property type="evidence" value="ECO:0007669"/>
    <property type="project" value="UniProtKB-UniRule"/>
</dbReference>
<dbReference type="CDD" id="cd07187">
    <property type="entry name" value="YvcK_like"/>
    <property type="match status" value="1"/>
</dbReference>
<dbReference type="NCBIfam" id="TIGR01826">
    <property type="entry name" value="CofD_related"/>
    <property type="match status" value="1"/>
</dbReference>
<proteinExistence type="inferred from homology"/>
<evidence type="ECO:0000256" key="2">
    <source>
        <dbReference type="HAMAP-Rule" id="MF_00973"/>
    </source>
</evidence>
<dbReference type="Proteomes" id="UP000229315">
    <property type="component" value="Unassembled WGS sequence"/>
</dbReference>
<dbReference type="SUPFAM" id="SSF142338">
    <property type="entry name" value="CofD-like"/>
    <property type="match status" value="1"/>
</dbReference>
<name>A0A2H0UFV5_9BACT</name>
<comment type="function">
    <text evidence="2">Required for morphogenesis under gluconeogenic growth conditions.</text>
</comment>
<keyword evidence="1 2" id="KW-0963">Cytoplasm</keyword>
<sequence>MSTKKKIVTIGGGTGTYTALTGLKAYADTIDITAIVSIADNGGSTGRLIDHFGKLPVGDVRMALSALASHNAYRPPADAEQNIIRELLQYRFDKGEDGLRGHNLGNLFLVALSDMLGSEAKAIEKASEILNVCGTILPVSEEKTTLVATYSDGSVVSGEAEIDCPSESAHCPRIVKLSVDPVVPAYGKALDAITSADLILFGPGDLYTSIIPNLLIDGVKDAIASSSARSVYAANLMTKYGQTDGMSVAHHVNELASYAGRHPDTVIINCEKCSDDLLKAYEAKREYPTIDDYSGEAIRTHLLAKAPQQKNGDAIQRSLVRHKPDTLASTILSLISKH</sequence>
<dbReference type="InterPro" id="IPR010119">
    <property type="entry name" value="Gluconeogen_factor"/>
</dbReference>
<organism evidence="3 4">
    <name type="scientific">Candidatus Kaiserbacteria bacterium CG10_big_fil_rev_8_21_14_0_10_45_20</name>
    <dbReference type="NCBI Taxonomy" id="1974607"/>
    <lineage>
        <taxon>Bacteria</taxon>
        <taxon>Candidatus Kaiseribacteriota</taxon>
    </lineage>
</organism>